<feature type="compositionally biased region" description="Basic and acidic residues" evidence="1">
    <location>
        <begin position="323"/>
        <end position="332"/>
    </location>
</feature>
<evidence type="ECO:0000313" key="2">
    <source>
        <dbReference type="EMBL" id="KIK28647.1"/>
    </source>
</evidence>
<reference evidence="3" key="2">
    <citation type="submission" date="2015-01" db="EMBL/GenBank/DDBJ databases">
        <title>Evolutionary Origins and Diversification of the Mycorrhizal Mutualists.</title>
        <authorList>
            <consortium name="DOE Joint Genome Institute"/>
            <consortium name="Mycorrhizal Genomics Consortium"/>
            <person name="Kohler A."/>
            <person name="Kuo A."/>
            <person name="Nagy L.G."/>
            <person name="Floudas D."/>
            <person name="Copeland A."/>
            <person name="Barry K.W."/>
            <person name="Cichocki N."/>
            <person name="Veneault-Fourrey C."/>
            <person name="LaButti K."/>
            <person name="Lindquist E.A."/>
            <person name="Lipzen A."/>
            <person name="Lundell T."/>
            <person name="Morin E."/>
            <person name="Murat C."/>
            <person name="Riley R."/>
            <person name="Ohm R."/>
            <person name="Sun H."/>
            <person name="Tunlid A."/>
            <person name="Henrissat B."/>
            <person name="Grigoriev I.V."/>
            <person name="Hibbett D.S."/>
            <person name="Martin F."/>
        </authorList>
    </citation>
    <scope>NUCLEOTIDE SEQUENCE [LARGE SCALE GENOMIC DNA]</scope>
    <source>
        <strain evidence="3">441</strain>
    </source>
</reference>
<feature type="region of interest" description="Disordered" evidence="1">
    <location>
        <begin position="1"/>
        <end position="84"/>
    </location>
</feature>
<feature type="compositionally biased region" description="Basic and acidic residues" evidence="1">
    <location>
        <begin position="499"/>
        <end position="512"/>
    </location>
</feature>
<organism evidence="2 3">
    <name type="scientific">Pisolithus microcarpus 441</name>
    <dbReference type="NCBI Taxonomy" id="765257"/>
    <lineage>
        <taxon>Eukaryota</taxon>
        <taxon>Fungi</taxon>
        <taxon>Dikarya</taxon>
        <taxon>Basidiomycota</taxon>
        <taxon>Agaricomycotina</taxon>
        <taxon>Agaricomycetes</taxon>
        <taxon>Agaricomycetidae</taxon>
        <taxon>Boletales</taxon>
        <taxon>Sclerodermatineae</taxon>
        <taxon>Pisolithaceae</taxon>
        <taxon>Pisolithus</taxon>
    </lineage>
</organism>
<feature type="compositionally biased region" description="Low complexity" evidence="1">
    <location>
        <begin position="581"/>
        <end position="633"/>
    </location>
</feature>
<feature type="compositionally biased region" description="Polar residues" evidence="1">
    <location>
        <begin position="556"/>
        <end position="574"/>
    </location>
</feature>
<sequence>MVLELNSRPPSIVHRSRQWHDHVSGLPSSPPPTAAAFPHAQRRRSSAATVPPAGPPPTQPIPSLPATSSALTNGGDGQFNMSDEFRLASRHRSSVSASQNTYGRSAASTNLAAVAAFPQAQQASVSPYPTLESQPSSSTAHPSTSSDPAPKSVPSHSKAHSKTQDIIPDRLLLSPTEPQSKSESRPSSRRALTRALELAREAVQLDATNHDPHAAVIAYGRSVALLSEVMERVRRGEDSTESRRRNGRRRSVVAQEEEVKRLKSIHDTYADRMNILSLIYSIPPIPHSPTSLYALSTSTESTQPPSPSSPSPSSDSYRSSSYHTDHTQDEPHPMMQDNSSDEQDAHEGIGSAMLNADQLSQDYSSPSTPVHPYASPNSSPTRRQTTLDRAPTVPPNQIQHTPSVGRPRASSVQQLLPRPVPSPLPPPEIALPPPPTLPPQASRLLEASRSRGNSLGHKRTGSGSKLTSVTEEGVRVSGPSQSDDAEHDDRLGSISSLPRRPDTPHAVKRDSHPLPPLPSPTQVHPFRTATVAAVAKQPGSPATTQFLTTRPRGESMTATSAQPIINPSIAMSTLHQRRNKLSAPPSTTTTASSSPTESSPSLFSLPPSRPSDSPTPSTASTSTSVTGRSRASSQPGRRPSVVNGRISPFEPHPPPLPQTHPNPPRKVSNASKLNQTLNVNVNLPPQLVVQTDVLSPPPVLSLAPPSAMLTHLPTTPISPLPPAPPADCQRKPYHLMKLLANTMISKSGGYITRRLHVPQGVWSQGGAKLSNIPEKVRVVEVLCSALEEMQQVSVELFGAGSVCSGLALGIGSVGRKEAEAWVAKLEDFSSICDSVVANFGRKLGVGEGFVLKKSGGVTSWGGKLTRQFDKFTNGKYLDSPAAYVTGLGRLFTDAQLLDEHSQALLAQPLSPIYAAFPAEARGAAEVKLKRASEFFATVVLTFVIRDLAQLLDKYAKKCEKWLAE</sequence>
<evidence type="ECO:0000256" key="1">
    <source>
        <dbReference type="SAM" id="MobiDB-lite"/>
    </source>
</evidence>
<feature type="compositionally biased region" description="Basic and acidic residues" evidence="1">
    <location>
        <begin position="232"/>
        <end position="244"/>
    </location>
</feature>
<dbReference type="EMBL" id="KN833692">
    <property type="protein sequence ID" value="KIK28647.1"/>
    <property type="molecule type" value="Genomic_DNA"/>
</dbReference>
<feature type="compositionally biased region" description="Polar residues" evidence="1">
    <location>
        <begin position="375"/>
        <end position="384"/>
    </location>
</feature>
<dbReference type="PANTHER" id="PTHR37327">
    <property type="entry name" value="CHROMOSOME 1, WHOLE GENOME SHOTGUN SEQUENCE"/>
    <property type="match status" value="1"/>
</dbReference>
<feature type="compositionally biased region" description="Pro residues" evidence="1">
    <location>
        <begin position="52"/>
        <end position="63"/>
    </location>
</feature>
<feature type="compositionally biased region" description="Pro residues" evidence="1">
    <location>
        <begin position="650"/>
        <end position="664"/>
    </location>
</feature>
<dbReference type="OrthoDB" id="2245455at2759"/>
<feature type="region of interest" description="Disordered" evidence="1">
    <location>
        <begin position="295"/>
        <end position="345"/>
    </location>
</feature>
<dbReference type="HOGENOM" id="CLU_311491_0_0_1"/>
<dbReference type="STRING" id="765257.A0A0D0A2H4"/>
<dbReference type="PANTHER" id="PTHR37327:SF1">
    <property type="entry name" value="MICROTUBULE INTERACTING AND TRANSPORT DOMAIN-CONTAINING PROTEIN"/>
    <property type="match status" value="1"/>
</dbReference>
<feature type="compositionally biased region" description="Low complexity" evidence="1">
    <location>
        <begin position="125"/>
        <end position="150"/>
    </location>
</feature>
<keyword evidence="3" id="KW-1185">Reference proteome</keyword>
<accession>A0A0D0A2H4</accession>
<reference evidence="2 3" key="1">
    <citation type="submission" date="2014-04" db="EMBL/GenBank/DDBJ databases">
        <authorList>
            <consortium name="DOE Joint Genome Institute"/>
            <person name="Kuo A."/>
            <person name="Kohler A."/>
            <person name="Costa M.D."/>
            <person name="Nagy L.G."/>
            <person name="Floudas D."/>
            <person name="Copeland A."/>
            <person name="Barry K.W."/>
            <person name="Cichocki N."/>
            <person name="Veneault-Fourrey C."/>
            <person name="LaButti K."/>
            <person name="Lindquist E.A."/>
            <person name="Lipzen A."/>
            <person name="Lundell T."/>
            <person name="Morin E."/>
            <person name="Murat C."/>
            <person name="Sun H."/>
            <person name="Tunlid A."/>
            <person name="Henrissat B."/>
            <person name="Grigoriev I.V."/>
            <person name="Hibbett D.S."/>
            <person name="Martin F."/>
            <person name="Nordberg H.P."/>
            <person name="Cantor M.N."/>
            <person name="Hua S.X."/>
        </authorList>
    </citation>
    <scope>NUCLEOTIDE SEQUENCE [LARGE SCALE GENOMIC DNA]</scope>
    <source>
        <strain evidence="2 3">441</strain>
    </source>
</reference>
<protein>
    <recommendedName>
        <fullName evidence="4">MIT domain-containing protein</fullName>
    </recommendedName>
</protein>
<feature type="compositionally biased region" description="Low complexity" evidence="1">
    <location>
        <begin position="311"/>
        <end position="321"/>
    </location>
</feature>
<feature type="region of interest" description="Disordered" evidence="1">
    <location>
        <begin position="232"/>
        <end position="251"/>
    </location>
</feature>
<evidence type="ECO:0000313" key="3">
    <source>
        <dbReference type="Proteomes" id="UP000054018"/>
    </source>
</evidence>
<evidence type="ECO:0008006" key="4">
    <source>
        <dbReference type="Google" id="ProtNLM"/>
    </source>
</evidence>
<feature type="region of interest" description="Disordered" evidence="1">
    <location>
        <begin position="125"/>
        <end position="192"/>
    </location>
</feature>
<dbReference type="AlphaFoldDB" id="A0A0D0A2H4"/>
<feature type="region of interest" description="Disordered" evidence="1">
    <location>
        <begin position="360"/>
        <end position="669"/>
    </location>
</feature>
<feature type="compositionally biased region" description="Pro residues" evidence="1">
    <location>
        <begin position="418"/>
        <end position="438"/>
    </location>
</feature>
<gene>
    <name evidence="2" type="ORF">PISMIDRAFT_27623</name>
</gene>
<feature type="compositionally biased region" description="Polar residues" evidence="1">
    <location>
        <begin position="461"/>
        <end position="470"/>
    </location>
</feature>
<proteinExistence type="predicted"/>
<name>A0A0D0A2H4_9AGAM</name>
<dbReference type="Proteomes" id="UP000054018">
    <property type="component" value="Unassembled WGS sequence"/>
</dbReference>